<dbReference type="AlphaFoldDB" id="A0A0F9A219"/>
<proteinExistence type="predicted"/>
<organism evidence="1">
    <name type="scientific">marine sediment metagenome</name>
    <dbReference type="NCBI Taxonomy" id="412755"/>
    <lineage>
        <taxon>unclassified sequences</taxon>
        <taxon>metagenomes</taxon>
        <taxon>ecological metagenomes</taxon>
    </lineage>
</organism>
<name>A0A0F9A219_9ZZZZ</name>
<gene>
    <name evidence="1" type="ORF">LCGC14_2705870</name>
</gene>
<sequence>MDSNQGVFIPCVSLSSAWVLNTQWSLNLMMYSTNRLQFNAIMYWAMFDLSARSYGFNRFGGSVK</sequence>
<dbReference type="EMBL" id="LAZR01048346">
    <property type="protein sequence ID" value="KKK92145.1"/>
    <property type="molecule type" value="Genomic_DNA"/>
</dbReference>
<reference evidence="1" key="1">
    <citation type="journal article" date="2015" name="Nature">
        <title>Complex archaea that bridge the gap between prokaryotes and eukaryotes.</title>
        <authorList>
            <person name="Spang A."/>
            <person name="Saw J.H."/>
            <person name="Jorgensen S.L."/>
            <person name="Zaremba-Niedzwiedzka K."/>
            <person name="Martijn J."/>
            <person name="Lind A.E."/>
            <person name="van Eijk R."/>
            <person name="Schleper C."/>
            <person name="Guy L."/>
            <person name="Ettema T.J."/>
        </authorList>
    </citation>
    <scope>NUCLEOTIDE SEQUENCE</scope>
</reference>
<comment type="caution">
    <text evidence="1">The sequence shown here is derived from an EMBL/GenBank/DDBJ whole genome shotgun (WGS) entry which is preliminary data.</text>
</comment>
<accession>A0A0F9A219</accession>
<evidence type="ECO:0000313" key="1">
    <source>
        <dbReference type="EMBL" id="KKK92145.1"/>
    </source>
</evidence>
<protein>
    <submittedName>
        <fullName evidence="1">Uncharacterized protein</fullName>
    </submittedName>
</protein>